<dbReference type="InterPro" id="IPR000014">
    <property type="entry name" value="PAS"/>
</dbReference>
<evidence type="ECO:0000256" key="1">
    <source>
        <dbReference type="ARBA" id="ARBA00000085"/>
    </source>
</evidence>
<keyword evidence="6" id="KW-0716">Sensory transduction</keyword>
<protein>
    <recommendedName>
        <fullName evidence="3">histidine kinase</fullName>
        <ecNumber evidence="3">2.7.13.3</ecNumber>
    </recommendedName>
</protein>
<evidence type="ECO:0000313" key="12">
    <source>
        <dbReference type="Proteomes" id="UP000708148"/>
    </source>
</evidence>
<keyword evidence="7" id="KW-0808">Transferase</keyword>
<dbReference type="Proteomes" id="UP000708148">
    <property type="component" value="Unassembled WGS sequence"/>
</dbReference>
<dbReference type="Gene3D" id="3.80.10.10">
    <property type="entry name" value="Ribonuclease Inhibitor"/>
    <property type="match status" value="3"/>
</dbReference>
<dbReference type="Gene3D" id="1.10.287.130">
    <property type="match status" value="1"/>
</dbReference>
<dbReference type="SUPFAM" id="SSF55785">
    <property type="entry name" value="PYP-like sensor domain (PAS domain)"/>
    <property type="match status" value="1"/>
</dbReference>
<keyword evidence="4" id="KW-0157">Chromophore</keyword>
<accession>A0A8S1IY57</accession>
<dbReference type="InterPro" id="IPR032675">
    <property type="entry name" value="LRR_dom_sf"/>
</dbReference>
<feature type="domain" description="Histidine kinase" evidence="9">
    <location>
        <begin position="836"/>
        <end position="1053"/>
    </location>
</feature>
<evidence type="ECO:0000256" key="2">
    <source>
        <dbReference type="ARBA" id="ARBA00004430"/>
    </source>
</evidence>
<dbReference type="CDD" id="cd00082">
    <property type="entry name" value="HisKA"/>
    <property type="match status" value="1"/>
</dbReference>
<dbReference type="Gene3D" id="3.30.565.10">
    <property type="entry name" value="Histidine kinase-like ATPase, C-terminal domain"/>
    <property type="match status" value="1"/>
</dbReference>
<dbReference type="Pfam" id="PF00753">
    <property type="entry name" value="Lactamase_B"/>
    <property type="match status" value="1"/>
</dbReference>
<dbReference type="SUPFAM" id="SSF52047">
    <property type="entry name" value="RNI-like"/>
    <property type="match status" value="1"/>
</dbReference>
<name>A0A8S1IY57_9CHLO</name>
<evidence type="ECO:0000256" key="5">
    <source>
        <dbReference type="ARBA" id="ARBA00022553"/>
    </source>
</evidence>
<dbReference type="Pfam" id="PF00512">
    <property type="entry name" value="HisKA"/>
    <property type="match status" value="1"/>
</dbReference>
<keyword evidence="5" id="KW-0597">Phosphoprotein</keyword>
<dbReference type="GO" id="GO:0005930">
    <property type="term" value="C:axoneme"/>
    <property type="evidence" value="ECO:0007669"/>
    <property type="project" value="UniProtKB-SubCell"/>
</dbReference>
<dbReference type="SMART" id="SM00367">
    <property type="entry name" value="LRR_CC"/>
    <property type="match status" value="7"/>
</dbReference>
<dbReference type="InterPro" id="IPR001611">
    <property type="entry name" value="Leu-rich_rpt"/>
</dbReference>
<dbReference type="SMART" id="SM00849">
    <property type="entry name" value="Lactamase_B"/>
    <property type="match status" value="1"/>
</dbReference>
<dbReference type="InterPro" id="IPR003661">
    <property type="entry name" value="HisK_dim/P_dom"/>
</dbReference>
<dbReference type="SMART" id="SM00388">
    <property type="entry name" value="HisKA"/>
    <property type="match status" value="1"/>
</dbReference>
<dbReference type="SMART" id="SM00091">
    <property type="entry name" value="PAS"/>
    <property type="match status" value="1"/>
</dbReference>
<dbReference type="SMART" id="SM00368">
    <property type="entry name" value="LRR_RI"/>
    <property type="match status" value="7"/>
</dbReference>
<dbReference type="Pfam" id="PF13516">
    <property type="entry name" value="LRR_6"/>
    <property type="match status" value="3"/>
</dbReference>
<dbReference type="GO" id="GO:0009881">
    <property type="term" value="F:photoreceptor activity"/>
    <property type="evidence" value="ECO:0007669"/>
    <property type="project" value="UniProtKB-KW"/>
</dbReference>
<evidence type="ECO:0000256" key="8">
    <source>
        <dbReference type="ARBA" id="ARBA00022777"/>
    </source>
</evidence>
<keyword evidence="4" id="KW-0675">Receptor</keyword>
<dbReference type="PRINTS" id="PR00344">
    <property type="entry name" value="BCTRLSENSOR"/>
</dbReference>
<comment type="catalytic activity">
    <reaction evidence="1">
        <text>ATP + protein L-histidine = ADP + protein N-phospho-L-histidine.</text>
        <dbReference type="EC" id="2.7.13.3"/>
    </reaction>
</comment>
<dbReference type="SUPFAM" id="SSF47384">
    <property type="entry name" value="Homodimeric domain of signal transducing histidine kinase"/>
    <property type="match status" value="1"/>
</dbReference>
<keyword evidence="8" id="KW-0418">Kinase</keyword>
<dbReference type="EMBL" id="CAJHUC010001196">
    <property type="protein sequence ID" value="CAD7700187.1"/>
    <property type="molecule type" value="Genomic_DNA"/>
</dbReference>
<sequence>MVFPKGSRFRFRDLPFLGAAAFHNEHGLMMIDAPYGHDGPGNLGSLFGGLLSLTLQRFDMTWSVVPRIEQMGYRASEVNNVLMTHMHFDHTGGLKELAHARLNVSSTEWRTATSFKPFDGLARGYAVSDYRMLSAQLNTFELDETYDHKAKGHDLFGDGSVIAFPLPGHTPGHTGYLFNMRDGRQVFYLGDAVFATRQISERIGFGAFPNTVGEDMSRAAYTLSELQYFHEENPKTLLLCAHDFDLATSHQKLDSDRWNKICRILDAWPGVDNMREEVIPYLASALSGAKLDPEKQTLFAPASWIHRAFAGEELPQLALSRAIDIPIELLLEHGSWGPLSDKLSHIELIEINAYDKRDEPFLSKLELEKFPALTGLVLQWSNMEDKGARFLARSEGTKRLVHLDLCGCHLGASGVRLLGEAPWFSQLEWLSLEWNRLEAEGIRELSKMPTFERLRHLNLEHNDLHDDGLALLGECQMPALEHLDLNLNSIDDDGLEALAESPILEKLRWLDLSFNHWGERGLEALARSPYLRALEELKIASNDATAKGFGVFARAPWLDGLKMIDLAFTKEIPIEQWVALFSREGLHGLTHVELDECELGDEDAAHLFRAFSATHIKKLDLRQNNLGMRAIEAIADNEGFANIIDLYLKDNTLGDEGVALLAQGKVVLLRDAAPHTSMTENKKARSSIQQAWAEILFEHLGDAVMIHDRFGYLLEVNKQLCHALGYTRDELVGMNVADIDPTVNLDALDGLWARMIPEQPLTVEGLHARKDGTTLPVELRIVKLIKDDEMIFVVVSRDITNRVIAREHAEQLNAQLRHAHRQALAANHARDRLLANMSHELRTPLNAIIGYSEMLQEEIEEAQQQADLGRILYSARHLLELVDDVLDLSHHESRRVPAEPINCDLSILIEDVCGSFRSVIEKDPAQDRGNSFEQVIEPELEAFTDPDKIERITLNLLSNANNFTRDGHISLRLERAGEDTIMTVSDTGVGIADTQQLFLPLNGLEHQDASIKQGKGLGLAICKRYVEILGGSISVESVVGEGSIFTVTIPLQLEERHAEQLEDKRALTGQLSSTVCLSLESCSGIAKSARSAGIQGVAYKDPARFSAAVDALRPDLVVLEFGEAYPDARTLGHKLKSMATTSQCPILLHLYSPRAQRGVLLEGIDDVLFTPMDSGTLRRALRMRGLQEGAKLLAISPPRCLREMLPEGAAILDLECCVADRLESLEPSPTHVLLDLDACGEETLALCALISRHYPRAMVLLIVASEREHASHSDMVEAMISRTGKPIEQVQVRMNEIAAALC</sequence>
<dbReference type="OrthoDB" id="10250730at2759"/>
<evidence type="ECO:0000259" key="10">
    <source>
        <dbReference type="PROSITE" id="PS50112"/>
    </source>
</evidence>
<reference evidence="11" key="1">
    <citation type="submission" date="2020-12" db="EMBL/GenBank/DDBJ databases">
        <authorList>
            <person name="Iha C."/>
        </authorList>
    </citation>
    <scope>NUCLEOTIDE SEQUENCE</scope>
</reference>
<dbReference type="EC" id="2.7.13.3" evidence="3"/>
<dbReference type="InterPro" id="IPR001279">
    <property type="entry name" value="Metallo-B-lactamas"/>
</dbReference>
<dbReference type="InterPro" id="IPR004358">
    <property type="entry name" value="Sig_transdc_His_kin-like_C"/>
</dbReference>
<dbReference type="SUPFAM" id="SSF56281">
    <property type="entry name" value="Metallo-hydrolase/oxidoreductase"/>
    <property type="match status" value="1"/>
</dbReference>
<dbReference type="Pfam" id="PF02518">
    <property type="entry name" value="HATPase_c"/>
    <property type="match status" value="1"/>
</dbReference>
<dbReference type="InterPro" id="IPR005467">
    <property type="entry name" value="His_kinase_dom"/>
</dbReference>
<evidence type="ECO:0000256" key="4">
    <source>
        <dbReference type="ARBA" id="ARBA00022543"/>
    </source>
</evidence>
<dbReference type="InterPro" id="IPR036866">
    <property type="entry name" value="RibonucZ/Hydroxyglut_hydro"/>
</dbReference>
<dbReference type="InterPro" id="IPR035965">
    <property type="entry name" value="PAS-like_dom_sf"/>
</dbReference>
<keyword evidence="12" id="KW-1185">Reference proteome</keyword>
<dbReference type="NCBIfam" id="TIGR00229">
    <property type="entry name" value="sensory_box"/>
    <property type="match status" value="1"/>
</dbReference>
<dbReference type="CDD" id="cd00130">
    <property type="entry name" value="PAS"/>
    <property type="match status" value="1"/>
</dbReference>
<proteinExistence type="predicted"/>
<evidence type="ECO:0000256" key="6">
    <source>
        <dbReference type="ARBA" id="ARBA00022606"/>
    </source>
</evidence>
<feature type="domain" description="PAS" evidence="10">
    <location>
        <begin position="689"/>
        <end position="735"/>
    </location>
</feature>
<dbReference type="InterPro" id="IPR006553">
    <property type="entry name" value="Leu-rich_rpt_Cys-con_subtyp"/>
</dbReference>
<comment type="subcellular location">
    <subcellularLocation>
        <location evidence="2">Cytoplasm</location>
        <location evidence="2">Cytoskeleton</location>
        <location evidence="2">Cilium axoneme</location>
    </subcellularLocation>
</comment>
<dbReference type="Gene3D" id="3.60.15.10">
    <property type="entry name" value="Ribonuclease Z/Hydroxyacylglutathione hydrolase-like"/>
    <property type="match status" value="1"/>
</dbReference>
<comment type="caution">
    <text evidence="11">The sequence shown here is derived from an EMBL/GenBank/DDBJ whole genome shotgun (WGS) entry which is preliminary data.</text>
</comment>
<dbReference type="InterPro" id="IPR036890">
    <property type="entry name" value="HATPase_C_sf"/>
</dbReference>
<evidence type="ECO:0000313" key="11">
    <source>
        <dbReference type="EMBL" id="CAD7700187.1"/>
    </source>
</evidence>
<evidence type="ECO:0000256" key="3">
    <source>
        <dbReference type="ARBA" id="ARBA00012438"/>
    </source>
</evidence>
<dbReference type="InterPro" id="IPR003594">
    <property type="entry name" value="HATPase_dom"/>
</dbReference>
<keyword evidence="4" id="KW-0600">Photoreceptor protein</keyword>
<evidence type="ECO:0000256" key="7">
    <source>
        <dbReference type="ARBA" id="ARBA00022679"/>
    </source>
</evidence>
<dbReference type="Gene3D" id="3.30.450.20">
    <property type="entry name" value="PAS domain"/>
    <property type="match status" value="1"/>
</dbReference>
<dbReference type="PANTHER" id="PTHR43047">
    <property type="entry name" value="TWO-COMPONENT HISTIDINE PROTEIN KINASE"/>
    <property type="match status" value="1"/>
</dbReference>
<dbReference type="GO" id="GO:0000155">
    <property type="term" value="F:phosphorelay sensor kinase activity"/>
    <property type="evidence" value="ECO:0007669"/>
    <property type="project" value="InterPro"/>
</dbReference>
<dbReference type="InterPro" id="IPR036097">
    <property type="entry name" value="HisK_dim/P_sf"/>
</dbReference>
<dbReference type="PROSITE" id="PS50109">
    <property type="entry name" value="HIS_KIN"/>
    <property type="match status" value="1"/>
</dbReference>
<dbReference type="SUPFAM" id="SSF55874">
    <property type="entry name" value="ATPase domain of HSP90 chaperone/DNA topoisomerase II/histidine kinase"/>
    <property type="match status" value="1"/>
</dbReference>
<evidence type="ECO:0000259" key="9">
    <source>
        <dbReference type="PROSITE" id="PS50109"/>
    </source>
</evidence>
<gene>
    <name evidence="11" type="ORF">OSTQU699_LOCUS5546</name>
</gene>
<dbReference type="SMART" id="SM00387">
    <property type="entry name" value="HATPase_c"/>
    <property type="match status" value="1"/>
</dbReference>
<dbReference type="Pfam" id="PF13426">
    <property type="entry name" value="PAS_9"/>
    <property type="match status" value="1"/>
</dbReference>
<organism evidence="11 12">
    <name type="scientific">Ostreobium quekettii</name>
    <dbReference type="NCBI Taxonomy" id="121088"/>
    <lineage>
        <taxon>Eukaryota</taxon>
        <taxon>Viridiplantae</taxon>
        <taxon>Chlorophyta</taxon>
        <taxon>core chlorophytes</taxon>
        <taxon>Ulvophyceae</taxon>
        <taxon>TCBD clade</taxon>
        <taxon>Bryopsidales</taxon>
        <taxon>Ostreobineae</taxon>
        <taxon>Ostreobiaceae</taxon>
        <taxon>Ostreobium</taxon>
    </lineage>
</organism>
<dbReference type="PROSITE" id="PS50112">
    <property type="entry name" value="PAS"/>
    <property type="match status" value="1"/>
</dbReference>